<evidence type="ECO:0000313" key="5">
    <source>
        <dbReference type="Proteomes" id="UP000694383"/>
    </source>
</evidence>
<name>A0A8C7WSE9_9TELE</name>
<dbReference type="Proteomes" id="UP000694383">
    <property type="component" value="Unplaced"/>
</dbReference>
<dbReference type="Gene3D" id="3.10.10.10">
    <property type="entry name" value="HIV Type 1 Reverse Transcriptase, subunit A, domain 1"/>
    <property type="match status" value="1"/>
</dbReference>
<evidence type="ECO:0000256" key="1">
    <source>
        <dbReference type="ARBA" id="ARBA00010879"/>
    </source>
</evidence>
<dbReference type="Pfam" id="PF17919">
    <property type="entry name" value="RT_RNaseH_2"/>
    <property type="match status" value="1"/>
</dbReference>
<dbReference type="EC" id="3.1.26.4" evidence="2"/>
<evidence type="ECO:0000259" key="3">
    <source>
        <dbReference type="PROSITE" id="PS50878"/>
    </source>
</evidence>
<evidence type="ECO:0000313" key="4">
    <source>
        <dbReference type="Ensembl" id="ENSOSIP00000002544.1"/>
    </source>
</evidence>
<dbReference type="InterPro" id="IPR000477">
    <property type="entry name" value="RT_dom"/>
</dbReference>
<dbReference type="Ensembl" id="ENSOSIT00000002724.1">
    <property type="protein sequence ID" value="ENSOSIP00000002544.1"/>
    <property type="gene ID" value="ENSOSIG00000001509.1"/>
</dbReference>
<reference evidence="4" key="1">
    <citation type="submission" date="2025-08" db="UniProtKB">
        <authorList>
            <consortium name="Ensembl"/>
        </authorList>
    </citation>
    <scope>IDENTIFICATION</scope>
</reference>
<dbReference type="GeneTree" id="ENSGT01140000282569"/>
<dbReference type="FunFam" id="3.30.70.270:FF:000026">
    <property type="entry name" value="Transposon Ty3-G Gag-Pol polyprotein"/>
    <property type="match status" value="1"/>
</dbReference>
<dbReference type="InterPro" id="IPR050951">
    <property type="entry name" value="Retrovirus_Pol_polyprotein"/>
</dbReference>
<dbReference type="PANTHER" id="PTHR37984">
    <property type="entry name" value="PROTEIN CBG26694"/>
    <property type="match status" value="1"/>
</dbReference>
<dbReference type="Gene3D" id="3.30.70.270">
    <property type="match status" value="2"/>
</dbReference>
<keyword evidence="5" id="KW-1185">Reference proteome</keyword>
<dbReference type="Gene3D" id="3.10.20.370">
    <property type="match status" value="1"/>
</dbReference>
<dbReference type="SUPFAM" id="SSF56672">
    <property type="entry name" value="DNA/RNA polymerases"/>
    <property type="match status" value="1"/>
</dbReference>
<sequence>MENTDIIQKVTEPTEWVNALVVVEKPKTKKLRVCLDPRPLNKAIQRPHYPLPTLDDITPRLAGAQYFSVLDARSGYWAIKLSQESSMLTTFNTIYGRYRFKRLPFGIVSAQDEFQRRVDEAYEGLSGVSAIVDDILVYSRTEEEHNRNLRAVLERTREKGIKLNKDKSIICVPEVSYFGHKLTRDGIQPDPNKVKAIKEMPPPSNESELETILGMVTYLSKFAPRLSEATDPLRQLLKENSEFVWDSNRDVAFQRVKDLLTQEPGPVLAHFDCTKDVKLQVDASKCGLGAVLLQDERPIAYASKALKDTEKNYAQIEKAFPPVPVWEAGSCRVRPQ</sequence>
<evidence type="ECO:0000256" key="2">
    <source>
        <dbReference type="ARBA" id="ARBA00012180"/>
    </source>
</evidence>
<dbReference type="Pfam" id="PF00078">
    <property type="entry name" value="RVT_1"/>
    <property type="match status" value="1"/>
</dbReference>
<dbReference type="InterPro" id="IPR041577">
    <property type="entry name" value="RT_RNaseH_2"/>
</dbReference>
<dbReference type="InterPro" id="IPR043502">
    <property type="entry name" value="DNA/RNA_pol_sf"/>
</dbReference>
<dbReference type="PROSITE" id="PS50878">
    <property type="entry name" value="RT_POL"/>
    <property type="match status" value="1"/>
</dbReference>
<dbReference type="CDD" id="cd01647">
    <property type="entry name" value="RT_LTR"/>
    <property type="match status" value="1"/>
</dbReference>
<dbReference type="GO" id="GO:0004523">
    <property type="term" value="F:RNA-DNA hybrid ribonuclease activity"/>
    <property type="evidence" value="ECO:0007669"/>
    <property type="project" value="UniProtKB-EC"/>
</dbReference>
<dbReference type="PANTHER" id="PTHR37984:SF7">
    <property type="entry name" value="INTEGRASE CATALYTIC DOMAIN-CONTAINING PROTEIN"/>
    <property type="match status" value="1"/>
</dbReference>
<comment type="similarity">
    <text evidence="1">Belongs to the beta type-B retroviral polymerase family. HERV class-II K(HML-2) pol subfamily.</text>
</comment>
<organism evidence="4 5">
    <name type="scientific">Oryzias sinensis</name>
    <name type="common">Chinese medaka</name>
    <dbReference type="NCBI Taxonomy" id="183150"/>
    <lineage>
        <taxon>Eukaryota</taxon>
        <taxon>Metazoa</taxon>
        <taxon>Chordata</taxon>
        <taxon>Craniata</taxon>
        <taxon>Vertebrata</taxon>
        <taxon>Euteleostomi</taxon>
        <taxon>Actinopterygii</taxon>
        <taxon>Neopterygii</taxon>
        <taxon>Teleostei</taxon>
        <taxon>Neoteleostei</taxon>
        <taxon>Acanthomorphata</taxon>
        <taxon>Ovalentaria</taxon>
        <taxon>Atherinomorphae</taxon>
        <taxon>Beloniformes</taxon>
        <taxon>Adrianichthyidae</taxon>
        <taxon>Oryziinae</taxon>
        <taxon>Oryzias</taxon>
    </lineage>
</organism>
<protein>
    <recommendedName>
        <fullName evidence="2">ribonuclease H</fullName>
        <ecNumber evidence="2">3.1.26.4</ecNumber>
    </recommendedName>
</protein>
<dbReference type="AlphaFoldDB" id="A0A8C7WSE9"/>
<feature type="domain" description="Reverse transcriptase" evidence="3">
    <location>
        <begin position="4"/>
        <end position="182"/>
    </location>
</feature>
<proteinExistence type="inferred from homology"/>
<accession>A0A8C7WSE9</accession>
<dbReference type="InterPro" id="IPR043128">
    <property type="entry name" value="Rev_trsase/Diguanyl_cyclase"/>
</dbReference>
<reference evidence="4" key="2">
    <citation type="submission" date="2025-09" db="UniProtKB">
        <authorList>
            <consortium name="Ensembl"/>
        </authorList>
    </citation>
    <scope>IDENTIFICATION</scope>
</reference>